<feature type="transmembrane region" description="Helical" evidence="1">
    <location>
        <begin position="248"/>
        <end position="269"/>
    </location>
</feature>
<name>A0A9W6N7J3_9HYPH</name>
<organism evidence="2 3">
    <name type="scientific">Methylopila turkensis</name>
    <dbReference type="NCBI Taxonomy" id="1437816"/>
    <lineage>
        <taxon>Bacteria</taxon>
        <taxon>Pseudomonadati</taxon>
        <taxon>Pseudomonadota</taxon>
        <taxon>Alphaproteobacteria</taxon>
        <taxon>Hyphomicrobiales</taxon>
        <taxon>Methylopilaceae</taxon>
        <taxon>Methylopila</taxon>
    </lineage>
</organism>
<gene>
    <name evidence="2" type="ORF">GCM10008174_21670</name>
</gene>
<comment type="caution">
    <text evidence="2">The sequence shown here is derived from an EMBL/GenBank/DDBJ whole genome shotgun (WGS) entry which is preliminary data.</text>
</comment>
<proteinExistence type="predicted"/>
<feature type="transmembrane region" description="Helical" evidence="1">
    <location>
        <begin position="169"/>
        <end position="199"/>
    </location>
</feature>
<dbReference type="EMBL" id="BSFL01000002">
    <property type="protein sequence ID" value="GLK80426.1"/>
    <property type="molecule type" value="Genomic_DNA"/>
</dbReference>
<keyword evidence="3" id="KW-1185">Reference proteome</keyword>
<evidence type="ECO:0000313" key="3">
    <source>
        <dbReference type="Proteomes" id="UP001143309"/>
    </source>
</evidence>
<dbReference type="AlphaFoldDB" id="A0A9W6N7J3"/>
<feature type="transmembrane region" description="Helical" evidence="1">
    <location>
        <begin position="96"/>
        <end position="114"/>
    </location>
</feature>
<accession>A0A9W6N7J3</accession>
<feature type="transmembrane region" description="Helical" evidence="1">
    <location>
        <begin position="66"/>
        <end position="84"/>
    </location>
</feature>
<keyword evidence="1" id="KW-0812">Transmembrane</keyword>
<evidence type="ECO:0000313" key="2">
    <source>
        <dbReference type="EMBL" id="GLK80426.1"/>
    </source>
</evidence>
<reference evidence="2" key="2">
    <citation type="submission" date="2023-01" db="EMBL/GenBank/DDBJ databases">
        <authorList>
            <person name="Sun Q."/>
            <person name="Evtushenko L."/>
        </authorList>
    </citation>
    <scope>NUCLEOTIDE SEQUENCE</scope>
    <source>
        <strain evidence="2">VKM B-2748</strain>
    </source>
</reference>
<reference evidence="2" key="1">
    <citation type="journal article" date="2014" name="Int. J. Syst. Evol. Microbiol.">
        <title>Complete genome sequence of Corynebacterium casei LMG S-19264T (=DSM 44701T), isolated from a smear-ripened cheese.</title>
        <authorList>
            <consortium name="US DOE Joint Genome Institute (JGI-PGF)"/>
            <person name="Walter F."/>
            <person name="Albersmeier A."/>
            <person name="Kalinowski J."/>
            <person name="Ruckert C."/>
        </authorList>
    </citation>
    <scope>NUCLEOTIDE SEQUENCE</scope>
    <source>
        <strain evidence="2">VKM B-2748</strain>
    </source>
</reference>
<feature type="transmembrane region" description="Helical" evidence="1">
    <location>
        <begin position="27"/>
        <end position="46"/>
    </location>
</feature>
<dbReference type="RefSeq" id="WP_271200885.1">
    <property type="nucleotide sequence ID" value="NZ_BSFL01000002.1"/>
</dbReference>
<evidence type="ECO:0000256" key="1">
    <source>
        <dbReference type="SAM" id="Phobius"/>
    </source>
</evidence>
<dbReference type="Proteomes" id="UP001143309">
    <property type="component" value="Unassembled WGS sequence"/>
</dbReference>
<keyword evidence="1" id="KW-1133">Transmembrane helix</keyword>
<sequence length="276" mass="28458">MTVLPIDFPSRAAAAPSVLDRLRDNHAGLTTAGLFCLAAAAVALSLPLVDGRVLDGVSVWSKPAKFFLSSGAFLLTMAWAFGFVPEPRRRTRRLVWSVRATYGLFAFELGYITFQAARGEPSHFNVDGPAHAALYGAMGVAATMILLAALPLALEIARRPRPGADPAMAFAAALGLGLTVVLGVATGFAIGANLGHAVGVKASGLPLLGWSRTSGDLRAAHFFGMHAAQALPLLAAALAAAGVRRKRWIALGGAAITGATIAVLAQALAGRPFPFG</sequence>
<feature type="transmembrane region" description="Helical" evidence="1">
    <location>
        <begin position="134"/>
        <end position="157"/>
    </location>
</feature>
<protein>
    <submittedName>
        <fullName evidence="2">Uncharacterized protein</fullName>
    </submittedName>
</protein>
<feature type="transmembrane region" description="Helical" evidence="1">
    <location>
        <begin position="219"/>
        <end position="241"/>
    </location>
</feature>
<keyword evidence="1" id="KW-0472">Membrane</keyword>